<name>A0A1C7MY00_9FUNG</name>
<proteinExistence type="predicted"/>
<gene>
    <name evidence="1" type="ORF">A0J61_10683</name>
</gene>
<dbReference type="AlphaFoldDB" id="A0A1C7MY00"/>
<evidence type="ECO:0000313" key="1">
    <source>
        <dbReference type="EMBL" id="OBZ81269.1"/>
    </source>
</evidence>
<protein>
    <submittedName>
        <fullName evidence="1">Uncharacterized protein</fullName>
    </submittedName>
</protein>
<reference evidence="1 2" key="1">
    <citation type="submission" date="2016-03" db="EMBL/GenBank/DDBJ databases">
        <title>Choanephora cucurbitarum.</title>
        <authorList>
            <person name="Min B."/>
            <person name="Park H."/>
            <person name="Park J.-H."/>
            <person name="Shin H.-D."/>
            <person name="Choi I.-G."/>
        </authorList>
    </citation>
    <scope>NUCLEOTIDE SEQUENCE [LARGE SCALE GENOMIC DNA]</scope>
    <source>
        <strain evidence="1 2">KUS-F28377</strain>
    </source>
</reference>
<organism evidence="1 2">
    <name type="scientific">Choanephora cucurbitarum</name>
    <dbReference type="NCBI Taxonomy" id="101091"/>
    <lineage>
        <taxon>Eukaryota</taxon>
        <taxon>Fungi</taxon>
        <taxon>Fungi incertae sedis</taxon>
        <taxon>Mucoromycota</taxon>
        <taxon>Mucoromycotina</taxon>
        <taxon>Mucoromycetes</taxon>
        <taxon>Mucorales</taxon>
        <taxon>Mucorineae</taxon>
        <taxon>Choanephoraceae</taxon>
        <taxon>Choanephoroideae</taxon>
        <taxon>Choanephora</taxon>
    </lineage>
</organism>
<dbReference type="OrthoDB" id="10496057at2759"/>
<accession>A0A1C7MY00</accession>
<dbReference type="InParanoid" id="A0A1C7MY00"/>
<keyword evidence="2" id="KW-1185">Reference proteome</keyword>
<evidence type="ECO:0000313" key="2">
    <source>
        <dbReference type="Proteomes" id="UP000093000"/>
    </source>
</evidence>
<dbReference type="Proteomes" id="UP000093000">
    <property type="component" value="Unassembled WGS sequence"/>
</dbReference>
<dbReference type="EMBL" id="LUGH01001315">
    <property type="protein sequence ID" value="OBZ81269.1"/>
    <property type="molecule type" value="Genomic_DNA"/>
</dbReference>
<comment type="caution">
    <text evidence="1">The sequence shown here is derived from an EMBL/GenBank/DDBJ whole genome shotgun (WGS) entry which is preliminary data.</text>
</comment>
<sequence length="88" mass="10281">MIHCALSLCRLFEEGSNHILRRLSTAFQHLANGHSIFYKVRLESWMIHCALSLCRLFEEGSNHILRRLSTAFQHLANGHSIFYKVRLE</sequence>